<dbReference type="InterPro" id="IPR002347">
    <property type="entry name" value="SDR_fam"/>
</dbReference>
<dbReference type="GO" id="GO:0016491">
    <property type="term" value="F:oxidoreductase activity"/>
    <property type="evidence" value="ECO:0007669"/>
    <property type="project" value="UniProtKB-KW"/>
</dbReference>
<organism evidence="5 6">
    <name type="scientific">Rhodopila globiformis</name>
    <name type="common">Rhodopseudomonas globiformis</name>
    <dbReference type="NCBI Taxonomy" id="1071"/>
    <lineage>
        <taxon>Bacteria</taxon>
        <taxon>Pseudomonadati</taxon>
        <taxon>Pseudomonadota</taxon>
        <taxon>Alphaproteobacteria</taxon>
        <taxon>Acetobacterales</taxon>
        <taxon>Acetobacteraceae</taxon>
        <taxon>Rhodopila</taxon>
    </lineage>
</organism>
<feature type="transmembrane region" description="Helical" evidence="3">
    <location>
        <begin position="106"/>
        <end position="127"/>
    </location>
</feature>
<dbReference type="Gene3D" id="3.40.50.720">
    <property type="entry name" value="NAD(P)-binding Rossmann-like Domain"/>
    <property type="match status" value="1"/>
</dbReference>
<dbReference type="PRINTS" id="PR00080">
    <property type="entry name" value="SDRFAMILY"/>
</dbReference>
<reference evidence="5 6" key="1">
    <citation type="journal article" date="2018" name="Arch. Microbiol.">
        <title>New insights into the metabolic potential of the phototrophic purple bacterium Rhodopila globiformis DSM 161(T) from its draft genome sequence and evidence for a vanadium-dependent nitrogenase.</title>
        <authorList>
            <person name="Imhoff J.F."/>
            <person name="Rahn T."/>
            <person name="Kunzel S."/>
            <person name="Neulinger S.C."/>
        </authorList>
    </citation>
    <scope>NUCLEOTIDE SEQUENCE [LARGE SCALE GENOMIC DNA]</scope>
    <source>
        <strain evidence="5 6">DSM 161</strain>
    </source>
</reference>
<evidence type="ECO:0000256" key="2">
    <source>
        <dbReference type="ARBA" id="ARBA00023002"/>
    </source>
</evidence>
<dbReference type="EMBL" id="NHRY01000048">
    <property type="protein sequence ID" value="PPQ37429.1"/>
    <property type="molecule type" value="Genomic_DNA"/>
</dbReference>
<dbReference type="PANTHER" id="PTHR24321:SF15">
    <property type="entry name" value="OXIDOREDUCTASE UCPA"/>
    <property type="match status" value="1"/>
</dbReference>
<dbReference type="FunFam" id="3.40.50.720:FF:000084">
    <property type="entry name" value="Short-chain dehydrogenase reductase"/>
    <property type="match status" value="1"/>
</dbReference>
<comment type="caution">
    <text evidence="5">The sequence shown here is derived from an EMBL/GenBank/DDBJ whole genome shotgun (WGS) entry which is preliminary data.</text>
</comment>
<dbReference type="RefSeq" id="WP_104517460.1">
    <property type="nucleotide sequence ID" value="NZ_NHRY01000048.1"/>
</dbReference>
<evidence type="ECO:0000259" key="4">
    <source>
        <dbReference type="SMART" id="SM00822"/>
    </source>
</evidence>
<dbReference type="SMART" id="SM00822">
    <property type="entry name" value="PKS_KR"/>
    <property type="match status" value="1"/>
</dbReference>
<keyword evidence="3" id="KW-1133">Transmembrane helix</keyword>
<sequence length="247" mass="24298">MDRLKGRKIIVTGGASGIGAATARLFRQEGAAVAVLDRSEADAAAVARGCGAVAVAADVSDAVAVPRAVAAAAEAMGGLDGVVNAAGIFSPAGIADTTPELFSRTLAVNVLGTFLVIQAAAALLLAAGRATIVNIGSGVGIMPTGPGSTAYVASKGGVIAMTKAIAQELAPAIRVNVVCPGAVDTPMTQGFLRAASGAVDPAIAGRYALKRAATAEELAAAILFLTSDESSFVTGITLPVDGGRTFH</sequence>
<proteinExistence type="inferred from homology"/>
<keyword evidence="3" id="KW-0472">Membrane</keyword>
<evidence type="ECO:0000256" key="1">
    <source>
        <dbReference type="ARBA" id="ARBA00006484"/>
    </source>
</evidence>
<dbReference type="InterPro" id="IPR036291">
    <property type="entry name" value="NAD(P)-bd_dom_sf"/>
</dbReference>
<gene>
    <name evidence="5" type="ORF">CCS01_03530</name>
</gene>
<accession>A0A2S6NMS3</accession>
<dbReference type="CDD" id="cd05233">
    <property type="entry name" value="SDR_c"/>
    <property type="match status" value="1"/>
</dbReference>
<dbReference type="PANTHER" id="PTHR24321">
    <property type="entry name" value="DEHYDROGENASES, SHORT CHAIN"/>
    <property type="match status" value="1"/>
</dbReference>
<evidence type="ECO:0000313" key="5">
    <source>
        <dbReference type="EMBL" id="PPQ37429.1"/>
    </source>
</evidence>
<protein>
    <recommendedName>
        <fullName evidence="4">Ketoreductase domain-containing protein</fullName>
    </recommendedName>
</protein>
<evidence type="ECO:0000256" key="3">
    <source>
        <dbReference type="SAM" id="Phobius"/>
    </source>
</evidence>
<name>A0A2S6NMS3_RHOGL</name>
<keyword evidence="2" id="KW-0560">Oxidoreductase</keyword>
<keyword evidence="6" id="KW-1185">Reference proteome</keyword>
<feature type="domain" description="Ketoreductase" evidence="4">
    <location>
        <begin position="7"/>
        <end position="186"/>
    </location>
</feature>
<dbReference type="AlphaFoldDB" id="A0A2S6NMS3"/>
<evidence type="ECO:0000313" key="6">
    <source>
        <dbReference type="Proteomes" id="UP000239724"/>
    </source>
</evidence>
<dbReference type="SUPFAM" id="SSF51735">
    <property type="entry name" value="NAD(P)-binding Rossmann-fold domains"/>
    <property type="match status" value="1"/>
</dbReference>
<dbReference type="PRINTS" id="PR00081">
    <property type="entry name" value="GDHRDH"/>
</dbReference>
<dbReference type="OrthoDB" id="9792355at2"/>
<keyword evidence="3" id="KW-0812">Transmembrane</keyword>
<dbReference type="Proteomes" id="UP000239724">
    <property type="component" value="Unassembled WGS sequence"/>
</dbReference>
<dbReference type="InterPro" id="IPR057326">
    <property type="entry name" value="KR_dom"/>
</dbReference>
<comment type="similarity">
    <text evidence="1">Belongs to the short-chain dehydrogenases/reductases (SDR) family.</text>
</comment>
<dbReference type="Pfam" id="PF13561">
    <property type="entry name" value="adh_short_C2"/>
    <property type="match status" value="1"/>
</dbReference>